<dbReference type="AlphaFoldDB" id="A0A857JT24"/>
<sequence length="240" mass="27406">MRLLSILFLVSFYSHSNSYYEEISCPAFDESTAIQLEPEKSYFKDDVRHRATVEKVTGEQLLDFHKQFVMHERPIQLSLNKELANQLRVKVVYRMRYYREKYRSAKNHITTHDIVAPVVFETQYGLLAGDSRGEFGGELVFIDKGGEVQILQDMNVEDIYKFSFGYVITEGLGHMMSNNGAIYLVHFVQGKPEIEKLHGLIGAPKSSLKLLSGDLLINTDHGSQLLKRNGALIRVRCVDS</sequence>
<accession>A0A857JT24</accession>
<organism evidence="1 2">
    <name type="scientific">Paraglaciecola mesophila</name>
    <dbReference type="NCBI Taxonomy" id="197222"/>
    <lineage>
        <taxon>Bacteria</taxon>
        <taxon>Pseudomonadati</taxon>
        <taxon>Pseudomonadota</taxon>
        <taxon>Gammaproteobacteria</taxon>
        <taxon>Alteromonadales</taxon>
        <taxon>Alteromonadaceae</taxon>
        <taxon>Paraglaciecola</taxon>
    </lineage>
</organism>
<dbReference type="EMBL" id="CP047656">
    <property type="protein sequence ID" value="QHJ13814.1"/>
    <property type="molecule type" value="Genomic_DNA"/>
</dbReference>
<protein>
    <submittedName>
        <fullName evidence="1">Uncharacterized protein</fullName>
    </submittedName>
</protein>
<name>A0A857JT24_9ALTE</name>
<evidence type="ECO:0000313" key="1">
    <source>
        <dbReference type="EMBL" id="QHJ13814.1"/>
    </source>
</evidence>
<proteinExistence type="predicted"/>
<dbReference type="RefSeq" id="WP_160181876.1">
    <property type="nucleotide sequence ID" value="NZ_CP047656.1"/>
</dbReference>
<dbReference type="OrthoDB" id="7055541at2"/>
<keyword evidence="2" id="KW-1185">Reference proteome</keyword>
<gene>
    <name evidence="1" type="ORF">FX988_04094</name>
</gene>
<dbReference type="KEGG" id="pmes:FX988_04094"/>
<reference evidence="1 2" key="1">
    <citation type="submission" date="2019-12" db="EMBL/GenBank/DDBJ databases">
        <title>Genome sequencing and assembly of endphytes of Porphyra tenera.</title>
        <authorList>
            <person name="Park J.M."/>
            <person name="Shin R."/>
            <person name="Jo S.H."/>
        </authorList>
    </citation>
    <scope>NUCLEOTIDE SEQUENCE [LARGE SCALE GENOMIC DNA]</scope>
    <source>
        <strain evidence="1 2">GPM4</strain>
    </source>
</reference>
<evidence type="ECO:0000313" key="2">
    <source>
        <dbReference type="Proteomes" id="UP000464524"/>
    </source>
</evidence>
<dbReference type="Proteomes" id="UP000464524">
    <property type="component" value="Chromosome"/>
</dbReference>